<evidence type="ECO:0000313" key="2">
    <source>
        <dbReference type="EMBL" id="PIA14109.1"/>
    </source>
</evidence>
<organism evidence="2 3">
    <name type="scientific">Coemansia reversa (strain ATCC 12441 / NRRL 1564)</name>
    <dbReference type="NCBI Taxonomy" id="763665"/>
    <lineage>
        <taxon>Eukaryota</taxon>
        <taxon>Fungi</taxon>
        <taxon>Fungi incertae sedis</taxon>
        <taxon>Zoopagomycota</taxon>
        <taxon>Kickxellomycotina</taxon>
        <taxon>Kickxellomycetes</taxon>
        <taxon>Kickxellales</taxon>
        <taxon>Kickxellaceae</taxon>
        <taxon>Coemansia</taxon>
    </lineage>
</organism>
<feature type="domain" description="Myb-like" evidence="1">
    <location>
        <begin position="739"/>
        <end position="784"/>
    </location>
</feature>
<accession>A0A2G5B526</accession>
<dbReference type="AlphaFoldDB" id="A0A2G5B526"/>
<name>A0A2G5B526_COERN</name>
<gene>
    <name evidence="2" type="ORF">COEREDRAFT_82937</name>
</gene>
<dbReference type="PROSITE" id="PS50090">
    <property type="entry name" value="MYB_LIKE"/>
    <property type="match status" value="1"/>
</dbReference>
<evidence type="ECO:0000259" key="1">
    <source>
        <dbReference type="PROSITE" id="PS50090"/>
    </source>
</evidence>
<evidence type="ECO:0000313" key="3">
    <source>
        <dbReference type="Proteomes" id="UP000242474"/>
    </source>
</evidence>
<dbReference type="Proteomes" id="UP000242474">
    <property type="component" value="Unassembled WGS sequence"/>
</dbReference>
<proteinExistence type="predicted"/>
<dbReference type="EMBL" id="KZ303521">
    <property type="protein sequence ID" value="PIA14109.1"/>
    <property type="molecule type" value="Genomic_DNA"/>
</dbReference>
<protein>
    <recommendedName>
        <fullName evidence="1">Myb-like domain-containing protein</fullName>
    </recommendedName>
</protein>
<keyword evidence="3" id="KW-1185">Reference proteome</keyword>
<dbReference type="OrthoDB" id="2143914at2759"/>
<sequence>MLQCRGLRFSQNCLALYGGAPARLLNAQTAWRFSRLYASATKDTTSDQQQRLIYEIRTYQKENVTIPWYMLAAQYRMTIDSIKQILGQDDTRIREQKELSVRVTQRAEQLYDKDRGRCDWEAVANEFEKPLMQCLALYDAALSTIVARSRPNITDWPVEDVEVIKSFVAKHLDSITSDNLRLASIYMNVTHDDCISINFLFGRPKMTADLHEAIKQCREDGMRWKDIHVKYPFWRSWQTLCFSYTRFGRKLPHKAARDVQIKWTKSETTRIQEILKEHYKPGNIRLAIQVATAEFAYKPKIKVKGKIIRTHKKLYLKPSKQNEAKMRRLVETHGEDWIRIGAEMRITTNQAQKLWKKCAQLHSATSAWTEDEVEILRKCIKNGIGPAEASRLVGTKRICNCANMMNTLRKSEQTGRLNVHGRQWSSVDKTRLMVLVSAFDHKAVDWAHISKELGREIKACKSQHVILNRENNNRLLRYTDATNAEARRQYEQRSGIDWAQVSQTVGLSERECLEICQFDVGKTRWTYDPDTFSWDTANKMTGFIKANYPPPTPVNYRAVSNYMWVDINDCAYMAMLLRGEVEWTDKIIARVAKLRSQGMKFKDISKQISPNLLAKRVGNVYHNNILQKLYSPISDEDKQFIKRLLDEHAETMPYEKLAAFIAGRFTSENKHPNMSRISLYAMCHPVYKARLEKAGKTNVMNQLSAGTTSVKKLAEELDLPSVLLRNLHRKAKKRTYPIKWTHDETEQLILYVQSNTLPYNWKLFSAQLGTKNGRQSYFKWLQLKKKGQL</sequence>
<dbReference type="SMART" id="SM00717">
    <property type="entry name" value="SANT"/>
    <property type="match status" value="2"/>
</dbReference>
<reference evidence="2 3" key="1">
    <citation type="journal article" date="2015" name="Genome Biol. Evol.">
        <title>Phylogenomic analyses indicate that early fungi evolved digesting cell walls of algal ancestors of land plants.</title>
        <authorList>
            <person name="Chang Y."/>
            <person name="Wang S."/>
            <person name="Sekimoto S."/>
            <person name="Aerts A.L."/>
            <person name="Choi C."/>
            <person name="Clum A."/>
            <person name="LaButti K.M."/>
            <person name="Lindquist E.A."/>
            <person name="Yee Ngan C."/>
            <person name="Ohm R.A."/>
            <person name="Salamov A.A."/>
            <person name="Grigoriev I.V."/>
            <person name="Spatafora J.W."/>
            <person name="Berbee M.L."/>
        </authorList>
    </citation>
    <scope>NUCLEOTIDE SEQUENCE [LARGE SCALE GENOMIC DNA]</scope>
    <source>
        <strain evidence="2 3">NRRL 1564</strain>
    </source>
</reference>
<dbReference type="InterPro" id="IPR001005">
    <property type="entry name" value="SANT/Myb"/>
</dbReference>